<evidence type="ECO:0008006" key="4">
    <source>
        <dbReference type="Google" id="ProtNLM"/>
    </source>
</evidence>
<keyword evidence="1" id="KW-1133">Transmembrane helix</keyword>
<dbReference type="PANTHER" id="PTHR37314">
    <property type="entry name" value="SLR0142 PROTEIN"/>
    <property type="match status" value="1"/>
</dbReference>
<dbReference type="EMBL" id="BBPI01000016">
    <property type="protein sequence ID" value="GAL99886.1"/>
    <property type="molecule type" value="Genomic_DNA"/>
</dbReference>
<reference evidence="2 3" key="1">
    <citation type="submission" date="2014-11" db="EMBL/GenBank/DDBJ databases">
        <title>Whole genome shotgun sequence of Sphingomonas parapaucimobilis NBRC 15100.</title>
        <authorList>
            <person name="Katano-Makiyama Y."/>
            <person name="Hosoyama A."/>
            <person name="Hashimoto M."/>
            <person name="Hosoyama Y."/>
            <person name="Noguchi M."/>
            <person name="Numata M."/>
            <person name="Tsuchikane K."/>
            <person name="Hirakata S."/>
            <person name="Uohara A."/>
            <person name="Shimodaira J."/>
            <person name="Ohji S."/>
            <person name="Ichikawa N."/>
            <person name="Kimura A."/>
            <person name="Yamazoe A."/>
            <person name="Fujita N."/>
        </authorList>
    </citation>
    <scope>NUCLEOTIDE SEQUENCE [LARGE SCALE GENOMIC DNA]</scope>
    <source>
        <strain evidence="2 3">NBRC 15100</strain>
    </source>
</reference>
<keyword evidence="1" id="KW-0812">Transmembrane</keyword>
<proteinExistence type="predicted"/>
<keyword evidence="3" id="KW-1185">Reference proteome</keyword>
<name>A0A0A1W3X2_9SPHN</name>
<comment type="caution">
    <text evidence="2">The sequence shown here is derived from an EMBL/GenBank/DDBJ whole genome shotgun (WGS) entry which is preliminary data.</text>
</comment>
<organism evidence="2 3">
    <name type="scientific">Sphingomonas parapaucimobilis NBRC 15100</name>
    <dbReference type="NCBI Taxonomy" id="1219049"/>
    <lineage>
        <taxon>Bacteria</taxon>
        <taxon>Pseudomonadati</taxon>
        <taxon>Pseudomonadota</taxon>
        <taxon>Alphaproteobacteria</taxon>
        <taxon>Sphingomonadales</taxon>
        <taxon>Sphingomonadaceae</taxon>
        <taxon>Sphingomonas</taxon>
    </lineage>
</organism>
<protein>
    <recommendedName>
        <fullName evidence="4">DUF1275 domain-containing protein</fullName>
    </recommendedName>
</protein>
<dbReference type="OrthoDB" id="885342at2"/>
<dbReference type="AlphaFoldDB" id="A0A0A1W3X2"/>
<keyword evidence="1" id="KW-0472">Membrane</keyword>
<feature type="transmembrane region" description="Helical" evidence="1">
    <location>
        <begin position="161"/>
        <end position="182"/>
    </location>
</feature>
<gene>
    <name evidence="2" type="ORF">SP5_016_00170</name>
</gene>
<evidence type="ECO:0000256" key="1">
    <source>
        <dbReference type="SAM" id="Phobius"/>
    </source>
</evidence>
<dbReference type="eggNOG" id="COG3619">
    <property type="taxonomic scope" value="Bacteria"/>
</dbReference>
<evidence type="ECO:0000313" key="2">
    <source>
        <dbReference type="EMBL" id="GAL99886.1"/>
    </source>
</evidence>
<evidence type="ECO:0000313" key="3">
    <source>
        <dbReference type="Proteomes" id="UP000032305"/>
    </source>
</evidence>
<dbReference type="Proteomes" id="UP000032305">
    <property type="component" value="Unassembled WGS sequence"/>
</dbReference>
<dbReference type="RefSeq" id="WP_042483846.1">
    <property type="nucleotide sequence ID" value="NZ_BBPI01000016.1"/>
</dbReference>
<dbReference type="InterPro" id="IPR010699">
    <property type="entry name" value="DUF1275"/>
</dbReference>
<dbReference type="PANTHER" id="PTHR37314:SF4">
    <property type="entry name" value="UPF0700 TRANSMEMBRANE PROTEIN YOAK"/>
    <property type="match status" value="1"/>
</dbReference>
<feature type="transmembrane region" description="Helical" evidence="1">
    <location>
        <begin position="188"/>
        <end position="207"/>
    </location>
</feature>
<feature type="transmembrane region" description="Helical" evidence="1">
    <location>
        <begin position="90"/>
        <end position="108"/>
    </location>
</feature>
<feature type="transmembrane region" description="Helical" evidence="1">
    <location>
        <begin position="63"/>
        <end position="84"/>
    </location>
</feature>
<dbReference type="Pfam" id="PF06912">
    <property type="entry name" value="DUF1275"/>
    <property type="match status" value="1"/>
</dbReference>
<sequence length="211" mass="21806">MIRSDRRSWPLAIWLALLAGYVDAIGFQQLGGYFVSFMSGNGTMLAVRLIAPQGPMSGGVAILAMLLALFVAGVLVGTLVRLALLRVGQVAVLLLVALLLGGVVVLGGRAAPTMALVMGATNATFERDGEVSIGVTYMTGTLVKIGQHLAHSVAGRARWGWLPYLLLWSGFLVGAGLGALAFPLWGLTALAAAVAGALIAAGAAWRLRPMA</sequence>
<accession>A0A0A1W3X2</accession>